<sequence>MQQSRRRPLGDIGNFHNSQPSKPNSTTKPNPPSCELRLRSIPPHRCTASLLPSASSPASPRADEKNRANPLHATDYLKEIFDHFRKTELVGRSSTNYMSRIQTDVNEKMRTILIDWLVDVHLKFKLLPETLFLAVEIIDRFLDKKVVSRQKLQLVGVVAMLLAAKYEEIYPPEVKDFIYIAANTYTRDDILRMERLMFSTLDHNITCPTVYVFLKRGLQVMDADLKTHQLSQYLAELSLLEYKLLAHPPSLIGASCIYLANKYLAVKQPWGRVLEHYCQYKLSDVEACAAEILTLSQNAPTQKTQAVRKKYSYAKYGEVAKLTQVAIQIP</sequence>
<evidence type="ECO:0008006" key="9">
    <source>
        <dbReference type="Google" id="ProtNLM"/>
    </source>
</evidence>
<evidence type="ECO:0000313" key="8">
    <source>
        <dbReference type="EMBL" id="CAE0821477.1"/>
    </source>
</evidence>
<dbReference type="InterPro" id="IPR046965">
    <property type="entry name" value="Cyclin_A/B-like"/>
</dbReference>
<accession>A0A7S4G0P2</accession>
<evidence type="ECO:0000259" key="7">
    <source>
        <dbReference type="SMART" id="SM01332"/>
    </source>
</evidence>
<dbReference type="InterPro" id="IPR013763">
    <property type="entry name" value="Cyclin-like_dom"/>
</dbReference>
<feature type="domain" description="Cyclin-like" evidence="6">
    <location>
        <begin position="115"/>
        <end position="199"/>
    </location>
</feature>
<comment type="similarity">
    <text evidence="4">Belongs to the cyclin family.</text>
</comment>
<dbReference type="GO" id="GO:0044772">
    <property type="term" value="P:mitotic cell cycle phase transition"/>
    <property type="evidence" value="ECO:0007669"/>
    <property type="project" value="InterPro"/>
</dbReference>
<feature type="compositionally biased region" description="Low complexity" evidence="5">
    <location>
        <begin position="48"/>
        <end position="60"/>
    </location>
</feature>
<feature type="domain" description="Cyclin-like" evidence="6">
    <location>
        <begin position="212"/>
        <end position="294"/>
    </location>
</feature>
<dbReference type="Pfam" id="PF02984">
    <property type="entry name" value="Cyclin_C"/>
    <property type="match status" value="1"/>
</dbReference>
<dbReference type="FunFam" id="1.10.472.10:FF:000013">
    <property type="entry name" value="Cyclin A1"/>
    <property type="match status" value="1"/>
</dbReference>
<feature type="domain" description="Cyclin C-terminal" evidence="7">
    <location>
        <begin position="208"/>
        <end position="325"/>
    </location>
</feature>
<gene>
    <name evidence="8" type="ORF">EGYM00163_LOCUS32651</name>
</gene>
<dbReference type="GO" id="GO:0016538">
    <property type="term" value="F:cyclin-dependent protein serine/threonine kinase regulator activity"/>
    <property type="evidence" value="ECO:0007669"/>
    <property type="project" value="InterPro"/>
</dbReference>
<evidence type="ECO:0000256" key="3">
    <source>
        <dbReference type="ARBA" id="ARBA00023306"/>
    </source>
</evidence>
<keyword evidence="3" id="KW-0131">Cell cycle</keyword>
<dbReference type="AlphaFoldDB" id="A0A7S4G0P2"/>
<keyword evidence="1" id="KW-0132">Cell division</keyword>
<evidence type="ECO:0000259" key="6">
    <source>
        <dbReference type="SMART" id="SM00385"/>
    </source>
</evidence>
<dbReference type="CDD" id="cd20507">
    <property type="entry name" value="CYCLIN_CCNB1-like_rpt1"/>
    <property type="match status" value="1"/>
</dbReference>
<dbReference type="SMART" id="SM01332">
    <property type="entry name" value="Cyclin_C"/>
    <property type="match status" value="1"/>
</dbReference>
<keyword evidence="2 4" id="KW-0195">Cyclin</keyword>
<dbReference type="InterPro" id="IPR006671">
    <property type="entry name" value="Cyclin_N"/>
</dbReference>
<dbReference type="GO" id="GO:0051301">
    <property type="term" value="P:cell division"/>
    <property type="evidence" value="ECO:0007669"/>
    <property type="project" value="UniProtKB-KW"/>
</dbReference>
<feature type="region of interest" description="Disordered" evidence="5">
    <location>
        <begin position="1"/>
        <end position="69"/>
    </location>
</feature>
<dbReference type="SMART" id="SM00385">
    <property type="entry name" value="CYCLIN"/>
    <property type="match status" value="2"/>
</dbReference>
<dbReference type="PANTHER" id="PTHR10177">
    <property type="entry name" value="CYCLINS"/>
    <property type="match status" value="1"/>
</dbReference>
<dbReference type="EMBL" id="HBJA01094043">
    <property type="protein sequence ID" value="CAE0821477.1"/>
    <property type="molecule type" value="Transcribed_RNA"/>
</dbReference>
<proteinExistence type="inferred from homology"/>
<dbReference type="SUPFAM" id="SSF47954">
    <property type="entry name" value="Cyclin-like"/>
    <property type="match status" value="2"/>
</dbReference>
<dbReference type="PROSITE" id="PS00292">
    <property type="entry name" value="CYCLINS"/>
    <property type="match status" value="1"/>
</dbReference>
<evidence type="ECO:0000256" key="5">
    <source>
        <dbReference type="SAM" id="MobiDB-lite"/>
    </source>
</evidence>
<evidence type="ECO:0000256" key="4">
    <source>
        <dbReference type="RuleBase" id="RU000383"/>
    </source>
</evidence>
<protein>
    <recommendedName>
        <fullName evidence="9">Cyclin N-terminal domain-containing protein</fullName>
    </recommendedName>
</protein>
<dbReference type="InterPro" id="IPR036915">
    <property type="entry name" value="Cyclin-like_sf"/>
</dbReference>
<evidence type="ECO:0000256" key="1">
    <source>
        <dbReference type="ARBA" id="ARBA00022618"/>
    </source>
</evidence>
<dbReference type="PIRSF" id="PIRSF001771">
    <property type="entry name" value="Cyclin_A_B_D_E"/>
    <property type="match status" value="1"/>
</dbReference>
<feature type="compositionally biased region" description="Polar residues" evidence="5">
    <location>
        <begin position="15"/>
        <end position="28"/>
    </location>
</feature>
<organism evidence="8">
    <name type="scientific">Eutreptiella gymnastica</name>
    <dbReference type="NCBI Taxonomy" id="73025"/>
    <lineage>
        <taxon>Eukaryota</taxon>
        <taxon>Discoba</taxon>
        <taxon>Euglenozoa</taxon>
        <taxon>Euglenida</taxon>
        <taxon>Spirocuta</taxon>
        <taxon>Euglenophyceae</taxon>
        <taxon>Eutreptiales</taxon>
        <taxon>Eutreptiaceae</taxon>
        <taxon>Eutreptiella</taxon>
    </lineage>
</organism>
<reference evidence="8" key="1">
    <citation type="submission" date="2021-01" db="EMBL/GenBank/DDBJ databases">
        <authorList>
            <person name="Corre E."/>
            <person name="Pelletier E."/>
            <person name="Niang G."/>
            <person name="Scheremetjew M."/>
            <person name="Finn R."/>
            <person name="Kale V."/>
            <person name="Holt S."/>
            <person name="Cochrane G."/>
            <person name="Meng A."/>
            <person name="Brown T."/>
            <person name="Cohen L."/>
        </authorList>
    </citation>
    <scope>NUCLEOTIDE SEQUENCE</scope>
    <source>
        <strain evidence="8">CCMP1594</strain>
    </source>
</reference>
<dbReference type="Pfam" id="PF00134">
    <property type="entry name" value="Cyclin_N"/>
    <property type="match status" value="1"/>
</dbReference>
<name>A0A7S4G0P2_9EUGL</name>
<dbReference type="InterPro" id="IPR048258">
    <property type="entry name" value="Cyclins_cyclin-box"/>
</dbReference>
<evidence type="ECO:0000256" key="2">
    <source>
        <dbReference type="ARBA" id="ARBA00023127"/>
    </source>
</evidence>
<dbReference type="FunFam" id="1.10.472.10:FF:000167">
    <property type="entry name" value="Mitotic cyclin 6"/>
    <property type="match status" value="1"/>
</dbReference>
<dbReference type="InterPro" id="IPR004367">
    <property type="entry name" value="Cyclin_C-dom"/>
</dbReference>
<dbReference type="Gene3D" id="1.10.472.10">
    <property type="entry name" value="Cyclin-like"/>
    <property type="match status" value="2"/>
</dbReference>
<dbReference type="InterPro" id="IPR039361">
    <property type="entry name" value="Cyclin"/>
</dbReference>